<sequence>MELMVNLSRTTRRGLAGVAALTGLAVVVPAGAQAAPTNEAGTRPVPVVGKAAESGTDEHVHAEAPTAKAGYTGPSALKIVRYNKLYKTGPIPASRCKEVNVSMRTVAGVNKYATQVYKCLYAAWKPILAKAGARSTAAPKLHITTASTVNTRCGVQRMTRAFYCENNIYFPANQMVSLWKQNSTYARTYATNTMAHEYGHHIQEQTGIMDASWWRQRAMKTQSAKLEESRRRELQASCLGSAYIGANRRFYPMTGALYNQWRWMVNNMGDAKGYPRDHGSFKNHGWWSEHGFYATSSTTTAARCNTYESAPARVS</sequence>
<feature type="signal peptide" evidence="5">
    <location>
        <begin position="1"/>
        <end position="34"/>
    </location>
</feature>
<keyword evidence="3" id="KW-1133">Transmembrane helix</keyword>
<evidence type="ECO:0000256" key="1">
    <source>
        <dbReference type="ARBA" id="ARBA00004167"/>
    </source>
</evidence>
<proteinExistence type="predicted"/>
<evidence type="ECO:0000256" key="2">
    <source>
        <dbReference type="ARBA" id="ARBA00022692"/>
    </source>
</evidence>
<reference evidence="6 7" key="1">
    <citation type="journal article" date="2019" name="Int. J. Syst. Evol. Microbiol.">
        <title>The Global Catalogue of Microorganisms (GCM) 10K type strain sequencing project: providing services to taxonomists for standard genome sequencing and annotation.</title>
        <authorList>
            <consortium name="The Broad Institute Genomics Platform"/>
            <consortium name="The Broad Institute Genome Sequencing Center for Infectious Disease"/>
            <person name="Wu L."/>
            <person name="Ma J."/>
        </authorList>
    </citation>
    <scope>NUCLEOTIDE SEQUENCE [LARGE SCALE GENOMIC DNA]</scope>
    <source>
        <strain evidence="6 7">JCM 14307</strain>
    </source>
</reference>
<gene>
    <name evidence="6" type="ORF">GCM10009745_51320</name>
</gene>
<keyword evidence="5" id="KW-0732">Signal</keyword>
<feature type="chain" id="PRO_5047394925" evidence="5">
    <location>
        <begin position="35"/>
        <end position="315"/>
    </location>
</feature>
<comment type="subcellular location">
    <subcellularLocation>
        <location evidence="1">Membrane</location>
        <topology evidence="1">Single-pass membrane protein</topology>
    </subcellularLocation>
</comment>
<evidence type="ECO:0000256" key="4">
    <source>
        <dbReference type="ARBA" id="ARBA00023136"/>
    </source>
</evidence>
<keyword evidence="4" id="KW-0472">Membrane</keyword>
<keyword evidence="2" id="KW-0812">Transmembrane</keyword>
<evidence type="ECO:0000313" key="7">
    <source>
        <dbReference type="Proteomes" id="UP001500280"/>
    </source>
</evidence>
<evidence type="ECO:0000313" key="6">
    <source>
        <dbReference type="EMBL" id="GAA1698620.1"/>
    </source>
</evidence>
<accession>A0ABN2I4T1</accession>
<evidence type="ECO:0000256" key="3">
    <source>
        <dbReference type="ARBA" id="ARBA00022989"/>
    </source>
</evidence>
<evidence type="ECO:0000256" key="5">
    <source>
        <dbReference type="SAM" id="SignalP"/>
    </source>
</evidence>
<dbReference type="Proteomes" id="UP001500280">
    <property type="component" value="Unassembled WGS sequence"/>
</dbReference>
<dbReference type="PANTHER" id="PTHR30168">
    <property type="entry name" value="PUTATIVE MEMBRANE PROTEIN YPFJ"/>
    <property type="match status" value="1"/>
</dbReference>
<dbReference type="PANTHER" id="PTHR30168:SF0">
    <property type="entry name" value="INNER MEMBRANE PROTEIN"/>
    <property type="match status" value="1"/>
</dbReference>
<dbReference type="EMBL" id="BAAANF010000017">
    <property type="protein sequence ID" value="GAA1698620.1"/>
    <property type="molecule type" value="Genomic_DNA"/>
</dbReference>
<comment type="caution">
    <text evidence="6">The sequence shown here is derived from an EMBL/GenBank/DDBJ whole genome shotgun (WGS) entry which is preliminary data.</text>
</comment>
<dbReference type="InterPro" id="IPR007343">
    <property type="entry name" value="Uncharacterised_pept_Zn_put"/>
</dbReference>
<dbReference type="Pfam" id="PF04228">
    <property type="entry name" value="Zn_peptidase"/>
    <property type="match status" value="1"/>
</dbReference>
<organism evidence="6 7">
    <name type="scientific">Kribbella yunnanensis</name>
    <dbReference type="NCBI Taxonomy" id="190194"/>
    <lineage>
        <taxon>Bacteria</taxon>
        <taxon>Bacillati</taxon>
        <taxon>Actinomycetota</taxon>
        <taxon>Actinomycetes</taxon>
        <taxon>Propionibacteriales</taxon>
        <taxon>Kribbellaceae</taxon>
        <taxon>Kribbella</taxon>
    </lineage>
</organism>
<name>A0ABN2I4T1_9ACTN</name>
<keyword evidence="7" id="KW-1185">Reference proteome</keyword>
<protein>
    <submittedName>
        <fullName evidence="6">Neutral zinc metallopeptidase</fullName>
    </submittedName>
</protein>